<evidence type="ECO:0000313" key="3">
    <source>
        <dbReference type="Proteomes" id="UP001141552"/>
    </source>
</evidence>
<keyword evidence="3" id="KW-1185">Reference proteome</keyword>
<accession>A0A9Q0G2H7</accession>
<dbReference type="InterPro" id="IPR004320">
    <property type="entry name" value="BPS1_pln"/>
</dbReference>
<feature type="coiled-coil region" evidence="1">
    <location>
        <begin position="241"/>
        <end position="268"/>
    </location>
</feature>
<dbReference type="Pfam" id="PF03087">
    <property type="entry name" value="BPS1"/>
    <property type="match status" value="1"/>
</dbReference>
<reference evidence="2" key="1">
    <citation type="submission" date="2022-02" db="EMBL/GenBank/DDBJ databases">
        <authorList>
            <person name="Henning P.M."/>
            <person name="McCubbin A.G."/>
            <person name="Shore J.S."/>
        </authorList>
    </citation>
    <scope>NUCLEOTIDE SEQUENCE</scope>
    <source>
        <strain evidence="2">F60SS</strain>
        <tissue evidence="2">Leaves</tissue>
    </source>
</reference>
<proteinExistence type="predicted"/>
<comment type="caution">
    <text evidence="2">The sequence shown here is derived from an EMBL/GenBank/DDBJ whole genome shotgun (WGS) entry which is preliminary data.</text>
</comment>
<name>A0A9Q0G2H7_9ROSI</name>
<protein>
    <submittedName>
        <fullName evidence="2">Uncharacterized protein</fullName>
    </submittedName>
</protein>
<dbReference type="PANTHER" id="PTHR33070:SF115">
    <property type="entry name" value="T23E18.15"/>
    <property type="match status" value="1"/>
</dbReference>
<dbReference type="PANTHER" id="PTHR33070">
    <property type="entry name" value="OS06G0725500 PROTEIN"/>
    <property type="match status" value="1"/>
</dbReference>
<reference evidence="2" key="2">
    <citation type="journal article" date="2023" name="Plants (Basel)">
        <title>Annotation of the Turnera subulata (Passifloraceae) Draft Genome Reveals the S-Locus Evolved after the Divergence of Turneroideae from Passifloroideae in a Stepwise Manner.</title>
        <authorList>
            <person name="Henning P.M."/>
            <person name="Roalson E.H."/>
            <person name="Mir W."/>
            <person name="McCubbin A.G."/>
            <person name="Shore J.S."/>
        </authorList>
    </citation>
    <scope>NUCLEOTIDE SEQUENCE</scope>
    <source>
        <strain evidence="2">F60SS</strain>
    </source>
</reference>
<dbReference type="AlphaFoldDB" id="A0A9Q0G2H7"/>
<organism evidence="2 3">
    <name type="scientific">Turnera subulata</name>
    <dbReference type="NCBI Taxonomy" id="218843"/>
    <lineage>
        <taxon>Eukaryota</taxon>
        <taxon>Viridiplantae</taxon>
        <taxon>Streptophyta</taxon>
        <taxon>Embryophyta</taxon>
        <taxon>Tracheophyta</taxon>
        <taxon>Spermatophyta</taxon>
        <taxon>Magnoliopsida</taxon>
        <taxon>eudicotyledons</taxon>
        <taxon>Gunneridae</taxon>
        <taxon>Pentapetalae</taxon>
        <taxon>rosids</taxon>
        <taxon>fabids</taxon>
        <taxon>Malpighiales</taxon>
        <taxon>Passifloraceae</taxon>
        <taxon>Turnera</taxon>
    </lineage>
</organism>
<evidence type="ECO:0000313" key="2">
    <source>
        <dbReference type="EMBL" id="KAJ4842359.1"/>
    </source>
</evidence>
<dbReference type="GO" id="GO:0048367">
    <property type="term" value="P:shoot system development"/>
    <property type="evidence" value="ECO:0007669"/>
    <property type="project" value="InterPro"/>
</dbReference>
<gene>
    <name evidence="2" type="ORF">Tsubulata_042397</name>
</gene>
<dbReference type="GO" id="GO:0048364">
    <property type="term" value="P:root development"/>
    <property type="evidence" value="ECO:0007669"/>
    <property type="project" value="InterPro"/>
</dbReference>
<sequence>MSTTKAAYHVRSTSLPSRSHPLTVAVEAQLDRLRSSQATSSSASHKLGDLKDLLDGTDALLQLPISRQALSNGCMDCLLDGSLQLLDACSSTKDTLSQLRDCLKELQSSFRRKRGGESCLSSDIEAYRVSRKNLRQAIVKILRNLKAMDKNNTLDSSSSVISSMLKEVEQVCTSVFASILSSISPSMEKSRQGGWSIVSRLLHSKPKRVSPQVEVEANEVVNMDAELFALKSSKEITSEQVQNALKGLQSLESSIQEVEEELECVYRRLLKAKVSLLNILNH</sequence>
<keyword evidence="1" id="KW-0175">Coiled coil</keyword>
<dbReference type="EMBL" id="JAKUCV010002507">
    <property type="protein sequence ID" value="KAJ4842359.1"/>
    <property type="molecule type" value="Genomic_DNA"/>
</dbReference>
<evidence type="ECO:0000256" key="1">
    <source>
        <dbReference type="SAM" id="Coils"/>
    </source>
</evidence>
<dbReference type="Proteomes" id="UP001141552">
    <property type="component" value="Unassembled WGS sequence"/>
</dbReference>
<dbReference type="OrthoDB" id="1701699at2759"/>